<feature type="transmembrane region" description="Helical" evidence="5">
    <location>
        <begin position="279"/>
        <end position="301"/>
    </location>
</feature>
<reference evidence="6" key="1">
    <citation type="journal article" date="2020" name="Stud. Mycol.">
        <title>101 Dothideomycetes genomes: a test case for predicting lifestyles and emergence of pathogens.</title>
        <authorList>
            <person name="Haridas S."/>
            <person name="Albert R."/>
            <person name="Binder M."/>
            <person name="Bloem J."/>
            <person name="Labutti K."/>
            <person name="Salamov A."/>
            <person name="Andreopoulos B."/>
            <person name="Baker S."/>
            <person name="Barry K."/>
            <person name="Bills G."/>
            <person name="Bluhm B."/>
            <person name="Cannon C."/>
            <person name="Castanera R."/>
            <person name="Culley D."/>
            <person name="Daum C."/>
            <person name="Ezra D."/>
            <person name="Gonzalez J."/>
            <person name="Henrissat B."/>
            <person name="Kuo A."/>
            <person name="Liang C."/>
            <person name="Lipzen A."/>
            <person name="Lutzoni F."/>
            <person name="Magnuson J."/>
            <person name="Mondo S."/>
            <person name="Nolan M."/>
            <person name="Ohm R."/>
            <person name="Pangilinan J."/>
            <person name="Park H.-J."/>
            <person name="Ramirez L."/>
            <person name="Alfaro M."/>
            <person name="Sun H."/>
            <person name="Tritt A."/>
            <person name="Yoshinaga Y."/>
            <person name="Zwiers L.-H."/>
            <person name="Turgeon B."/>
            <person name="Goodwin S."/>
            <person name="Spatafora J."/>
            <person name="Crous P."/>
            <person name="Grigoriev I."/>
        </authorList>
    </citation>
    <scope>NUCLEOTIDE SEQUENCE</scope>
    <source>
        <strain evidence="6">CBS 121410</strain>
    </source>
</reference>
<organism evidence="6 7">
    <name type="scientific">Saccharata proteae CBS 121410</name>
    <dbReference type="NCBI Taxonomy" id="1314787"/>
    <lineage>
        <taxon>Eukaryota</taxon>
        <taxon>Fungi</taxon>
        <taxon>Dikarya</taxon>
        <taxon>Ascomycota</taxon>
        <taxon>Pezizomycotina</taxon>
        <taxon>Dothideomycetes</taxon>
        <taxon>Dothideomycetes incertae sedis</taxon>
        <taxon>Botryosphaeriales</taxon>
        <taxon>Saccharataceae</taxon>
        <taxon>Saccharata</taxon>
    </lineage>
</organism>
<dbReference type="Proteomes" id="UP000799776">
    <property type="component" value="Unassembled WGS sequence"/>
</dbReference>
<dbReference type="PANTHER" id="PTHR28263:SF1">
    <property type="entry name" value="GOLGI TO ER TRAFFIC PROTEIN 2"/>
    <property type="match status" value="1"/>
</dbReference>
<dbReference type="OrthoDB" id="5393181at2759"/>
<evidence type="ECO:0000256" key="4">
    <source>
        <dbReference type="SAM" id="MobiDB-lite"/>
    </source>
</evidence>
<dbReference type="InterPro" id="IPR028143">
    <property type="entry name" value="Get2/sif1"/>
</dbReference>
<proteinExistence type="predicted"/>
<dbReference type="Pfam" id="PF08690">
    <property type="entry name" value="GET2"/>
    <property type="match status" value="1"/>
</dbReference>
<keyword evidence="1 5" id="KW-0812">Transmembrane</keyword>
<protein>
    <recommendedName>
        <fullName evidence="8">GET complex, subunit GET2</fullName>
    </recommendedName>
</protein>
<keyword evidence="7" id="KW-1185">Reference proteome</keyword>
<feature type="region of interest" description="Disordered" evidence="4">
    <location>
        <begin position="1"/>
        <end position="177"/>
    </location>
</feature>
<evidence type="ECO:0000256" key="2">
    <source>
        <dbReference type="ARBA" id="ARBA00022989"/>
    </source>
</evidence>
<sequence>MEESDAQRQARLRRERRAAKIQAGGASRLEAITSLSGRPAPAPEDAPPATQTPPAAATSKSPTAASSHAADDPDEVDISEHYYQPQSTPRLPASGPQSLNASGSSSPFPGTPAGPAAANDEDPMMRMLQQMMTGGGGGGGEAGPNGGADDPMMRMMQMMGSGGMGGGPQQQQQQGQPTSSAYVWRVIHAVFSVSLALYIALASTFNGSKLARSQSLVEGGGGVGQQLFWLFATAEVVLQSTRYFVEGGKVQGGGWLSMLGQVLPMPYAGYVRVVGRYSVIYTTVVADAMAVVFVLGAMAWWKGLAVS</sequence>
<dbReference type="PANTHER" id="PTHR28263">
    <property type="entry name" value="GOLGI TO ER TRAFFIC PROTEIN 2"/>
    <property type="match status" value="1"/>
</dbReference>
<feature type="compositionally biased region" description="Gly residues" evidence="4">
    <location>
        <begin position="133"/>
        <end position="146"/>
    </location>
</feature>
<accession>A0A9P4LYG9</accession>
<evidence type="ECO:0000256" key="1">
    <source>
        <dbReference type="ARBA" id="ARBA00022692"/>
    </source>
</evidence>
<dbReference type="EMBL" id="ML978713">
    <property type="protein sequence ID" value="KAF2089890.1"/>
    <property type="molecule type" value="Genomic_DNA"/>
</dbReference>
<gene>
    <name evidence="6" type="ORF">K490DRAFT_62767</name>
</gene>
<feature type="compositionally biased region" description="Polar residues" evidence="4">
    <location>
        <begin position="84"/>
        <end position="100"/>
    </location>
</feature>
<evidence type="ECO:0000256" key="3">
    <source>
        <dbReference type="ARBA" id="ARBA00023136"/>
    </source>
</evidence>
<evidence type="ECO:0000256" key="5">
    <source>
        <dbReference type="SAM" id="Phobius"/>
    </source>
</evidence>
<keyword evidence="2 5" id="KW-1133">Transmembrane helix</keyword>
<dbReference type="GO" id="GO:0006890">
    <property type="term" value="P:retrograde vesicle-mediated transport, Golgi to endoplasmic reticulum"/>
    <property type="evidence" value="ECO:0007669"/>
    <property type="project" value="TreeGrafter"/>
</dbReference>
<dbReference type="AlphaFoldDB" id="A0A9P4LYG9"/>
<comment type="caution">
    <text evidence="6">The sequence shown here is derived from an EMBL/GenBank/DDBJ whole genome shotgun (WGS) entry which is preliminary data.</text>
</comment>
<evidence type="ECO:0000313" key="7">
    <source>
        <dbReference type="Proteomes" id="UP000799776"/>
    </source>
</evidence>
<feature type="transmembrane region" description="Helical" evidence="5">
    <location>
        <begin position="182"/>
        <end position="205"/>
    </location>
</feature>
<evidence type="ECO:0008006" key="8">
    <source>
        <dbReference type="Google" id="ProtNLM"/>
    </source>
</evidence>
<name>A0A9P4LYG9_9PEZI</name>
<keyword evidence="3 5" id="KW-0472">Membrane</keyword>
<evidence type="ECO:0000313" key="6">
    <source>
        <dbReference type="EMBL" id="KAF2089890.1"/>
    </source>
</evidence>
<feature type="compositionally biased region" description="Low complexity" evidence="4">
    <location>
        <begin position="47"/>
        <end position="68"/>
    </location>
</feature>
<feature type="compositionally biased region" description="Basic residues" evidence="4">
    <location>
        <begin position="10"/>
        <end position="19"/>
    </location>
</feature>
<feature type="compositionally biased region" description="Low complexity" evidence="4">
    <location>
        <begin position="101"/>
        <end position="118"/>
    </location>
</feature>